<reference evidence="7" key="1">
    <citation type="submission" date="2016-10" db="EMBL/GenBank/DDBJ databases">
        <authorList>
            <person name="Varghese N."/>
            <person name="Submissions S."/>
        </authorList>
    </citation>
    <scope>NUCLEOTIDE SEQUENCE [LARGE SCALE GENOMIC DNA]</scope>
    <source>
        <strain evidence="7">CGMCC 1.7715</strain>
    </source>
</reference>
<dbReference type="InterPro" id="IPR011010">
    <property type="entry name" value="DNA_brk_join_enz"/>
</dbReference>
<evidence type="ECO:0000256" key="2">
    <source>
        <dbReference type="ARBA" id="ARBA00022908"/>
    </source>
</evidence>
<dbReference type="EMBL" id="FOWZ01000002">
    <property type="protein sequence ID" value="SFP15970.1"/>
    <property type="molecule type" value="Genomic_DNA"/>
</dbReference>
<dbReference type="CDD" id="cd00796">
    <property type="entry name" value="INT_Rci_Hp1_C"/>
    <property type="match status" value="1"/>
</dbReference>
<dbReference type="InterPro" id="IPR013762">
    <property type="entry name" value="Integrase-like_cat_sf"/>
</dbReference>
<keyword evidence="4" id="KW-0233">DNA recombination</keyword>
<dbReference type="AlphaFoldDB" id="A0A1I5N2N1"/>
<evidence type="ECO:0000256" key="3">
    <source>
        <dbReference type="ARBA" id="ARBA00023125"/>
    </source>
</evidence>
<dbReference type="Gene3D" id="1.10.443.10">
    <property type="entry name" value="Intergrase catalytic core"/>
    <property type="match status" value="1"/>
</dbReference>
<dbReference type="Pfam" id="PF00589">
    <property type="entry name" value="Phage_integrase"/>
    <property type="match status" value="1"/>
</dbReference>
<protein>
    <submittedName>
        <fullName evidence="6">Phage integrase family protein</fullName>
    </submittedName>
</protein>
<dbReference type="PROSITE" id="PS51898">
    <property type="entry name" value="TYR_RECOMBINASE"/>
    <property type="match status" value="1"/>
</dbReference>
<keyword evidence="7" id="KW-1185">Reference proteome</keyword>
<dbReference type="OrthoDB" id="7615137at2"/>
<dbReference type="InterPro" id="IPR050090">
    <property type="entry name" value="Tyrosine_recombinase_XerCD"/>
</dbReference>
<dbReference type="GO" id="GO:0006310">
    <property type="term" value="P:DNA recombination"/>
    <property type="evidence" value="ECO:0007669"/>
    <property type="project" value="UniProtKB-KW"/>
</dbReference>
<dbReference type="Proteomes" id="UP000199331">
    <property type="component" value="Unassembled WGS sequence"/>
</dbReference>
<dbReference type="PANTHER" id="PTHR30349:SF41">
    <property type="entry name" value="INTEGRASE_RECOMBINASE PROTEIN MJ0367-RELATED"/>
    <property type="match status" value="1"/>
</dbReference>
<dbReference type="SUPFAM" id="SSF56349">
    <property type="entry name" value="DNA breaking-rejoining enzymes"/>
    <property type="match status" value="1"/>
</dbReference>
<evidence type="ECO:0000313" key="7">
    <source>
        <dbReference type="Proteomes" id="UP000199331"/>
    </source>
</evidence>
<proteinExistence type="inferred from homology"/>
<dbReference type="GO" id="GO:0003677">
    <property type="term" value="F:DNA binding"/>
    <property type="evidence" value="ECO:0007669"/>
    <property type="project" value="UniProtKB-KW"/>
</dbReference>
<evidence type="ECO:0000256" key="1">
    <source>
        <dbReference type="ARBA" id="ARBA00008857"/>
    </source>
</evidence>
<accession>A0A1I5N2N1</accession>
<evidence type="ECO:0000256" key="4">
    <source>
        <dbReference type="ARBA" id="ARBA00023172"/>
    </source>
</evidence>
<dbReference type="RefSeq" id="WP_090480010.1">
    <property type="nucleotide sequence ID" value="NZ_FOWZ01000002.1"/>
</dbReference>
<dbReference type="PANTHER" id="PTHR30349">
    <property type="entry name" value="PHAGE INTEGRASE-RELATED"/>
    <property type="match status" value="1"/>
</dbReference>
<keyword evidence="2" id="KW-0229">DNA integration</keyword>
<name>A0A1I5N2N1_9SPHN</name>
<feature type="domain" description="Tyr recombinase" evidence="5">
    <location>
        <begin position="151"/>
        <end position="322"/>
    </location>
</feature>
<evidence type="ECO:0000259" key="5">
    <source>
        <dbReference type="PROSITE" id="PS51898"/>
    </source>
</evidence>
<evidence type="ECO:0000313" key="6">
    <source>
        <dbReference type="EMBL" id="SFP15970.1"/>
    </source>
</evidence>
<comment type="similarity">
    <text evidence="1">Belongs to the 'phage' integrase family.</text>
</comment>
<dbReference type="GO" id="GO:0015074">
    <property type="term" value="P:DNA integration"/>
    <property type="evidence" value="ECO:0007669"/>
    <property type="project" value="UniProtKB-KW"/>
</dbReference>
<sequence>MSVKLPYAIQKLRGGFALVWYEGSQRHRRKLDSRDRKSAEAEARQLWANADTSPWTVGRAVTGYIEALAEDSPPSLQRRIDAWKAMKPFWEKVHPALIDKKMCKEYYEQRGVSAATARYELQLISTSLNFAPKEARLASQAEIWMPPSPPRKVRHLTQDEFELFYSSIKAPHVQLYALIGLYTMARPSAILELRWKQVKFDMEQIEFNQDGRVQTAKIRPTVPINPELLDALLAAFKARQSDYVIDYAGKPIRTVKKAFQAASKRYGKKVTPYMLRHTGAVWAAESGTPMSELAQYMGHDDDKTTQKHYARYSPHYLKKVSNAVRRRPR</sequence>
<dbReference type="InterPro" id="IPR002104">
    <property type="entry name" value="Integrase_catalytic"/>
</dbReference>
<keyword evidence="3" id="KW-0238">DNA-binding</keyword>
<organism evidence="6 7">
    <name type="scientific">Qipengyuania nanhaisediminis</name>
    <dbReference type="NCBI Taxonomy" id="604088"/>
    <lineage>
        <taxon>Bacteria</taxon>
        <taxon>Pseudomonadati</taxon>
        <taxon>Pseudomonadota</taxon>
        <taxon>Alphaproteobacteria</taxon>
        <taxon>Sphingomonadales</taxon>
        <taxon>Erythrobacteraceae</taxon>
        <taxon>Qipengyuania</taxon>
    </lineage>
</organism>
<gene>
    <name evidence="6" type="ORF">SAMN04488060_1743</name>
</gene>